<gene>
    <name evidence="2" type="ORF">BGZ97_005064</name>
</gene>
<dbReference type="OrthoDB" id="10265193at2759"/>
<evidence type="ECO:0000313" key="3">
    <source>
        <dbReference type="Proteomes" id="UP000823405"/>
    </source>
</evidence>
<feature type="transmembrane region" description="Helical" evidence="1">
    <location>
        <begin position="70"/>
        <end position="91"/>
    </location>
</feature>
<dbReference type="Proteomes" id="UP000823405">
    <property type="component" value="Unassembled WGS sequence"/>
</dbReference>
<dbReference type="AlphaFoldDB" id="A0A9P6QRD3"/>
<evidence type="ECO:0000313" key="2">
    <source>
        <dbReference type="EMBL" id="KAG0294531.1"/>
    </source>
</evidence>
<keyword evidence="3" id="KW-1185">Reference proteome</keyword>
<name>A0A9P6QRD3_9FUNG</name>
<reference evidence="2" key="1">
    <citation type="journal article" date="2020" name="Fungal Divers.">
        <title>Resolving the Mortierellaceae phylogeny through synthesis of multi-gene phylogenetics and phylogenomics.</title>
        <authorList>
            <person name="Vandepol N."/>
            <person name="Liber J."/>
            <person name="Desiro A."/>
            <person name="Na H."/>
            <person name="Kennedy M."/>
            <person name="Barry K."/>
            <person name="Grigoriev I.V."/>
            <person name="Miller A.N."/>
            <person name="O'Donnell K."/>
            <person name="Stajich J.E."/>
            <person name="Bonito G."/>
        </authorList>
    </citation>
    <scope>NUCLEOTIDE SEQUENCE</scope>
    <source>
        <strain evidence="2">NVP60</strain>
    </source>
</reference>
<keyword evidence="1" id="KW-1133">Transmembrane helix</keyword>
<proteinExistence type="predicted"/>
<protein>
    <submittedName>
        <fullName evidence="2">Uncharacterized protein</fullName>
    </submittedName>
</protein>
<dbReference type="EMBL" id="JAAAIN010002316">
    <property type="protein sequence ID" value="KAG0294531.1"/>
    <property type="molecule type" value="Genomic_DNA"/>
</dbReference>
<keyword evidence="1" id="KW-0812">Transmembrane</keyword>
<comment type="caution">
    <text evidence="2">The sequence shown here is derived from an EMBL/GenBank/DDBJ whole genome shotgun (WGS) entry which is preliminary data.</text>
</comment>
<accession>A0A9P6QRD3</accession>
<keyword evidence="1" id="KW-0472">Membrane</keyword>
<evidence type="ECO:0000256" key="1">
    <source>
        <dbReference type="SAM" id="Phobius"/>
    </source>
</evidence>
<organism evidence="2 3">
    <name type="scientific">Linnemannia gamsii</name>
    <dbReference type="NCBI Taxonomy" id="64522"/>
    <lineage>
        <taxon>Eukaryota</taxon>
        <taxon>Fungi</taxon>
        <taxon>Fungi incertae sedis</taxon>
        <taxon>Mucoromycota</taxon>
        <taxon>Mortierellomycotina</taxon>
        <taxon>Mortierellomycetes</taxon>
        <taxon>Mortierellales</taxon>
        <taxon>Mortierellaceae</taxon>
        <taxon>Linnemannia</taxon>
    </lineage>
</organism>
<sequence length="103" mass="11758">MAASLHAMESVVQGLVDHIMAQGGIASQPDISKVLKEELSNLNAKMEDMDTRQNFQHRLTQNRLLNSTSWVSYVVFLILVQVVAVSAYTWYKKRLEMSEKKFL</sequence>